<name>A0A7G8LGI8_9CAUD</name>
<proteinExistence type="predicted"/>
<reference evidence="1 2" key="1">
    <citation type="submission" date="2020-06" db="EMBL/GenBank/DDBJ databases">
        <authorList>
            <person name="Contreras J.L."/>
            <person name="Costner A.B."/>
            <person name="Hewitt K.A."/>
            <person name="Kessans D.L."/>
            <person name="Martin J.A.K."/>
            <person name="McCain F.J."/>
            <person name="Pittman S.D."/>
            <person name="Reese M."/>
            <person name="Reddy P.S."/>
            <person name="Thomas M.J."/>
            <person name="Thota A.K."/>
            <person name="Vo W."/>
            <person name="Bates T.C."/>
            <person name="Wisner E.M."/>
            <person name="Molloy S.D."/>
            <person name="Garlena R.A."/>
            <person name="Russell D.A."/>
            <person name="Pope W.H."/>
            <person name="Jacobs-Sera D."/>
            <person name="Hatfull G.F."/>
        </authorList>
    </citation>
    <scope>NUCLEOTIDE SEQUENCE [LARGE SCALE GENOMIC DNA]</scope>
</reference>
<gene>
    <name evidence="1" type="primary">46</name>
    <name evidence="1" type="ORF">SEA_PORTCULLIS_46</name>
</gene>
<sequence>MGELTARLRELWRERFDSGPGDIAGRRQRAETTQFALIAEGEDWVDGGDGHVHHTVGGRTCCTFLVADIADMGGSRHFPCTRRGQL</sequence>
<dbReference type="KEGG" id="vg:65127964"/>
<evidence type="ECO:0000313" key="2">
    <source>
        <dbReference type="Proteomes" id="UP000515869"/>
    </source>
</evidence>
<dbReference type="GeneID" id="65127964"/>
<keyword evidence="2" id="KW-1185">Reference proteome</keyword>
<organism evidence="1 2">
    <name type="scientific">Gordonia phage Portcullis</name>
    <dbReference type="NCBI Taxonomy" id="2762414"/>
    <lineage>
        <taxon>Viruses</taxon>
        <taxon>Duplodnaviria</taxon>
        <taxon>Heunggongvirae</taxon>
        <taxon>Uroviricota</taxon>
        <taxon>Caudoviricetes</taxon>
        <taxon>Stackebrandtviridae</taxon>
        <taxon>Frickvirinae</taxon>
        <taxon>Wizardvirus</taxon>
        <taxon>Wizardvirus portcullis</taxon>
    </lineage>
</organism>
<accession>A0A7G8LGI8</accession>
<dbReference type="Proteomes" id="UP000515869">
    <property type="component" value="Segment"/>
</dbReference>
<dbReference type="EMBL" id="MT639651">
    <property type="protein sequence ID" value="QNJ56360.1"/>
    <property type="molecule type" value="Genomic_DNA"/>
</dbReference>
<dbReference type="RefSeq" id="YP_010109680.1">
    <property type="nucleotide sequence ID" value="NC_055861.1"/>
</dbReference>
<evidence type="ECO:0000313" key="1">
    <source>
        <dbReference type="EMBL" id="QNJ56360.1"/>
    </source>
</evidence>
<protein>
    <submittedName>
        <fullName evidence="1">Uncharacterized protein</fullName>
    </submittedName>
</protein>